<organism evidence="12 13">
    <name type="scientific">Brevibacillus fluminis</name>
    <dbReference type="NCBI Taxonomy" id="511487"/>
    <lineage>
        <taxon>Bacteria</taxon>
        <taxon>Bacillati</taxon>
        <taxon>Bacillota</taxon>
        <taxon>Bacilli</taxon>
        <taxon>Bacillales</taxon>
        <taxon>Paenibacillaceae</taxon>
        <taxon>Brevibacillus</taxon>
    </lineage>
</organism>
<dbReference type="InterPro" id="IPR035906">
    <property type="entry name" value="MetI-like_sf"/>
</dbReference>
<dbReference type="InterPro" id="IPR050366">
    <property type="entry name" value="BP-dependent_transpt_permease"/>
</dbReference>
<gene>
    <name evidence="12" type="ORF">EDM56_15055</name>
</gene>
<dbReference type="Pfam" id="PF00528">
    <property type="entry name" value="BPD_transp_1"/>
    <property type="match status" value="1"/>
</dbReference>
<dbReference type="SUPFAM" id="SSF161098">
    <property type="entry name" value="MetI-like"/>
    <property type="match status" value="1"/>
</dbReference>
<evidence type="ECO:0000256" key="2">
    <source>
        <dbReference type="ARBA" id="ARBA00009306"/>
    </source>
</evidence>
<feature type="transmembrane region" description="Helical" evidence="10">
    <location>
        <begin position="444"/>
        <end position="463"/>
    </location>
</feature>
<evidence type="ECO:0000256" key="9">
    <source>
        <dbReference type="ARBA" id="ARBA00041106"/>
    </source>
</evidence>
<proteinExistence type="inferred from homology"/>
<accession>A0A3M8DIQ5</accession>
<dbReference type="CDD" id="cd06261">
    <property type="entry name" value="TM_PBP2"/>
    <property type="match status" value="1"/>
</dbReference>
<sequence>MPTTTKSPSPFQAFVRKFRKQKVAVVCFGFTLVIVGVSIAAPWIAPFDPYRPVTDQYAEKGVQVTQLTSASLDVRALYSDGSEQPASGLNPLSFDSDDKLIASARKTEAGVSINASGQGTTTIRVQSGDVASRFQVNVSGEGHAEPALSQLIAELPQLRTGQTAKIELKALLTDGSQVVGASEIAMLAQKNQAVEAMKPVESNGFNTTSTTQAKTGLTFEALAPGIVTIGEDGTVTAVSQGETAVKVALNGVSTLVPIAVNQPLSHPVLTRLEPESLQIELINAYKHQPPSILHWFGTDHQNRDIFSRVLIGTRETLLIGFISVAIGAVIGTILGLMAGYYGRWVDALITRFTDVLLAFPGILLAIAVIALLGPGITNIIFAVAVFTVPIFIRIVRGSTLSLKQMMYVEAARSIGVKDHVILARHIFPGTLSVVMVYLTMRMGTAILIGAALSFLGLGGDITAPEWGAMLSAAKDNSRNIFHPTFFPGLAIVLTVLSFNLLGDGLRDALDPKVKE</sequence>
<protein>
    <recommendedName>
        <fullName evidence="9">Glutathione transport system permease protein GsiD</fullName>
    </recommendedName>
</protein>
<evidence type="ECO:0000256" key="8">
    <source>
        <dbReference type="ARBA" id="ARBA00037215"/>
    </source>
</evidence>
<dbReference type="AlphaFoldDB" id="A0A3M8DIQ5"/>
<evidence type="ECO:0000256" key="4">
    <source>
        <dbReference type="ARBA" id="ARBA00022475"/>
    </source>
</evidence>
<evidence type="ECO:0000313" key="12">
    <source>
        <dbReference type="EMBL" id="RNB87017.1"/>
    </source>
</evidence>
<evidence type="ECO:0000256" key="6">
    <source>
        <dbReference type="ARBA" id="ARBA00022989"/>
    </source>
</evidence>
<keyword evidence="4" id="KW-1003">Cell membrane</keyword>
<feature type="transmembrane region" description="Helical" evidence="10">
    <location>
        <begin position="317"/>
        <end position="340"/>
    </location>
</feature>
<comment type="caution">
    <text evidence="12">The sequence shown here is derived from an EMBL/GenBank/DDBJ whole genome shotgun (WGS) entry which is preliminary data.</text>
</comment>
<comment type="subcellular location">
    <subcellularLocation>
        <location evidence="1 10">Cell membrane</location>
        <topology evidence="1 10">Multi-pass membrane protein</topology>
    </subcellularLocation>
</comment>
<dbReference type="RefSeq" id="WP_122918715.1">
    <property type="nucleotide sequence ID" value="NZ_RHHQ01000012.1"/>
</dbReference>
<evidence type="ECO:0000256" key="5">
    <source>
        <dbReference type="ARBA" id="ARBA00022692"/>
    </source>
</evidence>
<dbReference type="InterPro" id="IPR000515">
    <property type="entry name" value="MetI-like"/>
</dbReference>
<keyword evidence="5 10" id="KW-0812">Transmembrane</keyword>
<dbReference type="PANTHER" id="PTHR43386">
    <property type="entry name" value="OLIGOPEPTIDE TRANSPORT SYSTEM PERMEASE PROTEIN APPC"/>
    <property type="match status" value="1"/>
</dbReference>
<dbReference type="InterPro" id="IPR025966">
    <property type="entry name" value="OppC_N"/>
</dbReference>
<feature type="transmembrane region" description="Helical" evidence="10">
    <location>
        <begin position="352"/>
        <end position="373"/>
    </location>
</feature>
<dbReference type="GO" id="GO:0071916">
    <property type="term" value="F:dipeptide transmembrane transporter activity"/>
    <property type="evidence" value="ECO:0007669"/>
    <property type="project" value="TreeGrafter"/>
</dbReference>
<dbReference type="OrthoDB" id="2462459at2"/>
<evidence type="ECO:0000256" key="7">
    <source>
        <dbReference type="ARBA" id="ARBA00023136"/>
    </source>
</evidence>
<keyword evidence="13" id="KW-1185">Reference proteome</keyword>
<dbReference type="Gene3D" id="2.60.40.1080">
    <property type="match status" value="1"/>
</dbReference>
<dbReference type="Pfam" id="PF12911">
    <property type="entry name" value="OppC_N"/>
    <property type="match status" value="1"/>
</dbReference>
<feature type="transmembrane region" description="Helical" evidence="10">
    <location>
        <begin position="379"/>
        <end position="399"/>
    </location>
</feature>
<evidence type="ECO:0000256" key="1">
    <source>
        <dbReference type="ARBA" id="ARBA00004651"/>
    </source>
</evidence>
<dbReference type="PANTHER" id="PTHR43386:SF3">
    <property type="entry name" value="GLUTATHIONE TRANSPORT SYSTEM PERMEASE PROTEIN GSID"/>
    <property type="match status" value="1"/>
</dbReference>
<feature type="transmembrane region" description="Helical" evidence="10">
    <location>
        <begin position="23"/>
        <end position="45"/>
    </location>
</feature>
<comment type="function">
    <text evidence="8">Part of the ABC transporter complex GsiABCD involved in glutathione import. Probably responsible for the translocation of the substrate across the membrane.</text>
</comment>
<evidence type="ECO:0000256" key="3">
    <source>
        <dbReference type="ARBA" id="ARBA00022448"/>
    </source>
</evidence>
<dbReference type="Gene3D" id="1.10.3720.10">
    <property type="entry name" value="MetI-like"/>
    <property type="match status" value="1"/>
</dbReference>
<dbReference type="Proteomes" id="UP000271031">
    <property type="component" value="Unassembled WGS sequence"/>
</dbReference>
<keyword evidence="6 10" id="KW-1133">Transmembrane helix</keyword>
<comment type="similarity">
    <text evidence="2 10">Belongs to the binding-protein-dependent transport system permease family.</text>
</comment>
<evidence type="ECO:0000259" key="11">
    <source>
        <dbReference type="PROSITE" id="PS50928"/>
    </source>
</evidence>
<feature type="domain" description="ABC transmembrane type-1" evidence="11">
    <location>
        <begin position="313"/>
        <end position="502"/>
    </location>
</feature>
<feature type="transmembrane region" description="Helical" evidence="10">
    <location>
        <begin position="484"/>
        <end position="502"/>
    </location>
</feature>
<keyword evidence="7 10" id="KW-0472">Membrane</keyword>
<name>A0A3M8DIQ5_9BACL</name>
<dbReference type="GO" id="GO:0005886">
    <property type="term" value="C:plasma membrane"/>
    <property type="evidence" value="ECO:0007669"/>
    <property type="project" value="UniProtKB-SubCell"/>
</dbReference>
<evidence type="ECO:0000313" key="13">
    <source>
        <dbReference type="Proteomes" id="UP000271031"/>
    </source>
</evidence>
<dbReference type="EMBL" id="RHHQ01000012">
    <property type="protein sequence ID" value="RNB87017.1"/>
    <property type="molecule type" value="Genomic_DNA"/>
</dbReference>
<evidence type="ECO:0000256" key="10">
    <source>
        <dbReference type="RuleBase" id="RU363032"/>
    </source>
</evidence>
<reference evidence="12 13" key="1">
    <citation type="submission" date="2018-10" db="EMBL/GenBank/DDBJ databases">
        <title>Phylogenomics of Brevibacillus.</title>
        <authorList>
            <person name="Dunlap C."/>
        </authorList>
    </citation>
    <scope>NUCLEOTIDE SEQUENCE [LARGE SCALE GENOMIC DNA]</scope>
    <source>
        <strain evidence="12 13">JCM 15716</strain>
    </source>
</reference>
<dbReference type="PROSITE" id="PS50928">
    <property type="entry name" value="ABC_TM1"/>
    <property type="match status" value="1"/>
</dbReference>
<keyword evidence="3 10" id="KW-0813">Transport</keyword>